<dbReference type="PANTHER" id="PTHR45138:SF9">
    <property type="entry name" value="DIGUANYLATE CYCLASE DGCM-RELATED"/>
    <property type="match status" value="1"/>
</dbReference>
<dbReference type="Proteomes" id="UP000030437">
    <property type="component" value="Unassembled WGS sequence"/>
</dbReference>
<evidence type="ECO:0000313" key="3">
    <source>
        <dbReference type="EMBL" id="KGR81797.1"/>
    </source>
</evidence>
<evidence type="ECO:0000256" key="1">
    <source>
        <dbReference type="SAM" id="Phobius"/>
    </source>
</evidence>
<dbReference type="InterPro" id="IPR000160">
    <property type="entry name" value="GGDEF_dom"/>
</dbReference>
<feature type="transmembrane region" description="Helical" evidence="1">
    <location>
        <begin position="117"/>
        <end position="136"/>
    </location>
</feature>
<feature type="transmembrane region" description="Helical" evidence="1">
    <location>
        <begin position="141"/>
        <end position="157"/>
    </location>
</feature>
<gene>
    <name evidence="3" type="ORF">CD32_20930</name>
</gene>
<reference evidence="3 4" key="1">
    <citation type="submission" date="2014-02" db="EMBL/GenBank/DDBJ databases">
        <title>Draft genome sequence of Lysinibacillus odysseyi NBRC 100172.</title>
        <authorList>
            <person name="Zhang F."/>
            <person name="Wang G."/>
            <person name="Zhang L."/>
        </authorList>
    </citation>
    <scope>NUCLEOTIDE SEQUENCE [LARGE SCALE GENOMIC DNA]</scope>
    <source>
        <strain evidence="3 4">NBRC 100172</strain>
    </source>
</reference>
<feature type="transmembrane region" description="Helical" evidence="1">
    <location>
        <begin position="95"/>
        <end position="111"/>
    </location>
</feature>
<organism evidence="3 4">
    <name type="scientific">Lysinibacillus odysseyi 34hs-1 = NBRC 100172</name>
    <dbReference type="NCBI Taxonomy" id="1220589"/>
    <lineage>
        <taxon>Bacteria</taxon>
        <taxon>Bacillati</taxon>
        <taxon>Bacillota</taxon>
        <taxon>Bacilli</taxon>
        <taxon>Bacillales</taxon>
        <taxon>Bacillaceae</taxon>
        <taxon>Lysinibacillus</taxon>
    </lineage>
</organism>
<keyword evidence="4" id="KW-1185">Reference proteome</keyword>
<sequence length="398" mass="45788">MVYRNEAYYIKKAAVEHNLKKITLVSKVTSGIVAFLLVLECFFWMANGKGAGNELPIIVWSYLLMLVFNFLCYYFTQIKRIAVERENLLQLDRLIGMYIFALNSFGVLISLSDQSTYNHLMIYTLIMLVSCSFFVLNKKQFLIPLGIALTGLLYGLYNMNGNSDLYQSQLLYLLILFPAGYFLSRSFYHSFKRSVIMQAELKNEVEITRKLSKQLREANRMLEIQASLDPLTNVYNRRAVTNYIEYLENKICEEPYCLSSVLLDIDYFKLYNDTYGHTMGDEALRKIGRVLCDVAEKYNVFIARWGGEEFAILILEGDNRVNRICEEIIKKVHGLQIEHKSSPVDSIITVSIGAYTQSIYQKEDIVVCIDQADEALYNVKNNGRNAFGHKIISNESLS</sequence>
<dbReference type="SUPFAM" id="SSF55073">
    <property type="entry name" value="Nucleotide cyclase"/>
    <property type="match status" value="1"/>
</dbReference>
<dbReference type="PROSITE" id="PS50887">
    <property type="entry name" value="GGDEF"/>
    <property type="match status" value="1"/>
</dbReference>
<dbReference type="AlphaFoldDB" id="A0A0A3J445"/>
<dbReference type="STRING" id="1220589.CD32_20930"/>
<dbReference type="InterPro" id="IPR029787">
    <property type="entry name" value="Nucleotide_cyclase"/>
</dbReference>
<evidence type="ECO:0000259" key="2">
    <source>
        <dbReference type="PROSITE" id="PS50887"/>
    </source>
</evidence>
<dbReference type="EMBL" id="JPVP01000060">
    <property type="protein sequence ID" value="KGR81797.1"/>
    <property type="molecule type" value="Genomic_DNA"/>
</dbReference>
<dbReference type="RefSeq" id="WP_036158687.1">
    <property type="nucleotide sequence ID" value="NZ_AVCX01000001.1"/>
</dbReference>
<dbReference type="eggNOG" id="COG3706">
    <property type="taxonomic scope" value="Bacteria"/>
</dbReference>
<dbReference type="NCBIfam" id="TIGR00254">
    <property type="entry name" value="GGDEF"/>
    <property type="match status" value="1"/>
</dbReference>
<keyword evidence="1" id="KW-0812">Transmembrane</keyword>
<comment type="caution">
    <text evidence="3">The sequence shown here is derived from an EMBL/GenBank/DDBJ whole genome shotgun (WGS) entry which is preliminary data.</text>
</comment>
<dbReference type="Pfam" id="PF00990">
    <property type="entry name" value="GGDEF"/>
    <property type="match status" value="1"/>
</dbReference>
<keyword evidence="1" id="KW-0472">Membrane</keyword>
<dbReference type="Gene3D" id="3.30.70.270">
    <property type="match status" value="1"/>
</dbReference>
<dbReference type="OrthoDB" id="9759607at2"/>
<feature type="transmembrane region" description="Helical" evidence="1">
    <location>
        <begin position="21"/>
        <end position="45"/>
    </location>
</feature>
<feature type="transmembrane region" description="Helical" evidence="1">
    <location>
        <begin position="169"/>
        <end position="188"/>
    </location>
</feature>
<protein>
    <recommendedName>
        <fullName evidence="2">GGDEF domain-containing protein</fullName>
    </recommendedName>
</protein>
<keyword evidence="1" id="KW-1133">Transmembrane helix</keyword>
<dbReference type="PANTHER" id="PTHR45138">
    <property type="entry name" value="REGULATORY COMPONENTS OF SENSORY TRANSDUCTION SYSTEM"/>
    <property type="match status" value="1"/>
</dbReference>
<dbReference type="CDD" id="cd01949">
    <property type="entry name" value="GGDEF"/>
    <property type="match status" value="1"/>
</dbReference>
<dbReference type="InterPro" id="IPR043128">
    <property type="entry name" value="Rev_trsase/Diguanyl_cyclase"/>
</dbReference>
<feature type="transmembrane region" description="Helical" evidence="1">
    <location>
        <begin position="57"/>
        <end position="75"/>
    </location>
</feature>
<dbReference type="GO" id="GO:0043709">
    <property type="term" value="P:cell adhesion involved in single-species biofilm formation"/>
    <property type="evidence" value="ECO:0007669"/>
    <property type="project" value="TreeGrafter"/>
</dbReference>
<evidence type="ECO:0000313" key="4">
    <source>
        <dbReference type="Proteomes" id="UP000030437"/>
    </source>
</evidence>
<dbReference type="SMART" id="SM00267">
    <property type="entry name" value="GGDEF"/>
    <property type="match status" value="1"/>
</dbReference>
<dbReference type="GO" id="GO:0005886">
    <property type="term" value="C:plasma membrane"/>
    <property type="evidence" value="ECO:0007669"/>
    <property type="project" value="TreeGrafter"/>
</dbReference>
<dbReference type="GO" id="GO:0052621">
    <property type="term" value="F:diguanylate cyclase activity"/>
    <property type="evidence" value="ECO:0007669"/>
    <property type="project" value="TreeGrafter"/>
</dbReference>
<dbReference type="GO" id="GO:1902201">
    <property type="term" value="P:negative regulation of bacterial-type flagellum-dependent cell motility"/>
    <property type="evidence" value="ECO:0007669"/>
    <property type="project" value="TreeGrafter"/>
</dbReference>
<proteinExistence type="predicted"/>
<name>A0A0A3J445_9BACI</name>
<accession>A0A0A3J445</accession>
<feature type="domain" description="GGDEF" evidence="2">
    <location>
        <begin position="256"/>
        <end position="392"/>
    </location>
</feature>
<dbReference type="InterPro" id="IPR050469">
    <property type="entry name" value="Diguanylate_Cyclase"/>
</dbReference>